<organism evidence="1 2">
    <name type="scientific">Metapseudomonas otitidis</name>
    <dbReference type="NCBI Taxonomy" id="319939"/>
    <lineage>
        <taxon>Bacteria</taxon>
        <taxon>Pseudomonadati</taxon>
        <taxon>Pseudomonadota</taxon>
        <taxon>Gammaproteobacteria</taxon>
        <taxon>Pseudomonadales</taxon>
        <taxon>Pseudomonadaceae</taxon>
        <taxon>Metapseudomonas</taxon>
    </lineage>
</organism>
<name>A0A7X3HEF2_9GAMM</name>
<dbReference type="Proteomes" id="UP000461288">
    <property type="component" value="Unassembled WGS sequence"/>
</dbReference>
<dbReference type="InterPro" id="IPR029058">
    <property type="entry name" value="AB_hydrolase_fold"/>
</dbReference>
<accession>A0A7X3HEF2</accession>
<feature type="non-terminal residue" evidence="1">
    <location>
        <position position="113"/>
    </location>
</feature>
<dbReference type="EMBL" id="WTFN01000449">
    <property type="protein sequence ID" value="MWK60446.1"/>
    <property type="molecule type" value="Genomic_DNA"/>
</dbReference>
<feature type="non-terminal residue" evidence="1">
    <location>
        <position position="1"/>
    </location>
</feature>
<dbReference type="AlphaFoldDB" id="A0A7X3HEF2"/>
<dbReference type="RefSeq" id="WP_202119969.1">
    <property type="nucleotide sequence ID" value="NZ_WTFN01000449.1"/>
</dbReference>
<keyword evidence="1" id="KW-0378">Hydrolase</keyword>
<reference evidence="1 2" key="1">
    <citation type="submission" date="2019-12" db="EMBL/GenBank/DDBJ databases">
        <title>Draft genome sequence of Pseudomonas otitidis recovered from a chicken carcass.</title>
        <authorList>
            <person name="Vieira T.R."/>
            <person name="Oliviera E.F.C."/>
            <person name="Silva N.M.V."/>
            <person name="Sambrano G.E."/>
            <person name="Cibulski S.P."/>
            <person name="Cardoso M.R.I."/>
        </authorList>
    </citation>
    <scope>NUCLEOTIDE SEQUENCE [LARGE SCALE GENOMIC DNA]</scope>
    <source>
        <strain evidence="1 2">25_K</strain>
    </source>
</reference>
<sequence>YSKTVTYETWVLAGIEIVRYYQRINYLPTFLFGLSAGGMLAYQISNECSQIDGLIVTCLLDQRENMVVKNTAKNQILGVLATPFLSVAKIFAGNVKVPMKWVSNMKVIANHDE</sequence>
<evidence type="ECO:0000313" key="2">
    <source>
        <dbReference type="Proteomes" id="UP000461288"/>
    </source>
</evidence>
<gene>
    <name evidence="1" type="ORF">GO594_31200</name>
</gene>
<evidence type="ECO:0000313" key="1">
    <source>
        <dbReference type="EMBL" id="MWK60446.1"/>
    </source>
</evidence>
<protein>
    <submittedName>
        <fullName evidence="1">Alpha/beta hydrolase</fullName>
    </submittedName>
</protein>
<dbReference type="GO" id="GO:0016787">
    <property type="term" value="F:hydrolase activity"/>
    <property type="evidence" value="ECO:0007669"/>
    <property type="project" value="UniProtKB-KW"/>
</dbReference>
<proteinExistence type="predicted"/>
<dbReference type="SUPFAM" id="SSF53474">
    <property type="entry name" value="alpha/beta-Hydrolases"/>
    <property type="match status" value="1"/>
</dbReference>
<comment type="caution">
    <text evidence="1">The sequence shown here is derived from an EMBL/GenBank/DDBJ whole genome shotgun (WGS) entry which is preliminary data.</text>
</comment>